<keyword evidence="4" id="KW-1185">Reference proteome</keyword>
<dbReference type="InterPro" id="IPR050640">
    <property type="entry name" value="Bact_2-comp_sensor_kinase"/>
</dbReference>
<keyword evidence="1" id="KW-0812">Transmembrane</keyword>
<name>A0A562SKR8_9BACT</name>
<dbReference type="Pfam" id="PF06580">
    <property type="entry name" value="His_kinase"/>
    <property type="match status" value="1"/>
</dbReference>
<feature type="transmembrane region" description="Helical" evidence="1">
    <location>
        <begin position="80"/>
        <end position="107"/>
    </location>
</feature>
<organism evidence="3 4">
    <name type="scientific">Lacibacter cauensis</name>
    <dbReference type="NCBI Taxonomy" id="510947"/>
    <lineage>
        <taxon>Bacteria</taxon>
        <taxon>Pseudomonadati</taxon>
        <taxon>Bacteroidota</taxon>
        <taxon>Chitinophagia</taxon>
        <taxon>Chitinophagales</taxon>
        <taxon>Chitinophagaceae</taxon>
        <taxon>Lacibacter</taxon>
    </lineage>
</organism>
<dbReference type="RefSeq" id="WP_144886867.1">
    <property type="nucleotide sequence ID" value="NZ_VLLE01000004.1"/>
</dbReference>
<sequence>MQFRLPKYTSKDYMVLAIVIVPFSLFYNIMAFQYNLLSSLPFFLVTLVCTMLAFSVYFTICGAVAVLMKKRFPKEEQLNVRLSLMISTFLIMSGLFLFLLFNIYAAIPYFGYSFNETSFVWAYFSMGISNIFLTFLHEGIDRYENWTKSIDETNKLRATYQRSRLQGLRSQVNPHFLFNSLNSLSSLISEEGDDAEKFLDEMSKVYRYMLRSESDTMVTLNEELKFLDSYYFLLSARYGNGLQMTTHIPDEHRYLLLPPLSLQVIIENIITQNSISKTSPLRISITAMDGSLFILNNVQLKTIKDDFESDAALDNLLSKYRLLNHQALVTEKENERIIRLPLLQQQEEVAV</sequence>
<dbReference type="EMBL" id="VLLE01000004">
    <property type="protein sequence ID" value="TWI81683.1"/>
    <property type="molecule type" value="Genomic_DNA"/>
</dbReference>
<comment type="caution">
    <text evidence="3">The sequence shown here is derived from an EMBL/GenBank/DDBJ whole genome shotgun (WGS) entry which is preliminary data.</text>
</comment>
<dbReference type="PANTHER" id="PTHR34220">
    <property type="entry name" value="SENSOR HISTIDINE KINASE YPDA"/>
    <property type="match status" value="1"/>
</dbReference>
<dbReference type="PANTHER" id="PTHR34220:SF7">
    <property type="entry name" value="SENSOR HISTIDINE KINASE YPDA"/>
    <property type="match status" value="1"/>
</dbReference>
<protein>
    <submittedName>
        <fullName evidence="3">Histidine kinase</fullName>
    </submittedName>
</protein>
<feature type="domain" description="Signal transduction histidine kinase internal region" evidence="2">
    <location>
        <begin position="164"/>
        <end position="240"/>
    </location>
</feature>
<reference evidence="3 4" key="1">
    <citation type="journal article" date="2015" name="Stand. Genomic Sci.">
        <title>Genomic Encyclopedia of Bacterial and Archaeal Type Strains, Phase III: the genomes of soil and plant-associated and newly described type strains.</title>
        <authorList>
            <person name="Whitman W.B."/>
            <person name="Woyke T."/>
            <person name="Klenk H.P."/>
            <person name="Zhou Y."/>
            <person name="Lilburn T.G."/>
            <person name="Beck B.J."/>
            <person name="De Vos P."/>
            <person name="Vandamme P."/>
            <person name="Eisen J.A."/>
            <person name="Garrity G."/>
            <person name="Hugenholtz P."/>
            <person name="Kyrpides N.C."/>
        </authorList>
    </citation>
    <scope>NUCLEOTIDE SEQUENCE [LARGE SCALE GENOMIC DNA]</scope>
    <source>
        <strain evidence="3 4">CGMCC 1.7271</strain>
    </source>
</reference>
<evidence type="ECO:0000313" key="4">
    <source>
        <dbReference type="Proteomes" id="UP000316167"/>
    </source>
</evidence>
<evidence type="ECO:0000313" key="3">
    <source>
        <dbReference type="EMBL" id="TWI81683.1"/>
    </source>
</evidence>
<feature type="transmembrane region" description="Helical" evidence="1">
    <location>
        <begin position="12"/>
        <end position="30"/>
    </location>
</feature>
<dbReference type="AlphaFoldDB" id="A0A562SKR8"/>
<keyword evidence="3" id="KW-0418">Kinase</keyword>
<evidence type="ECO:0000259" key="2">
    <source>
        <dbReference type="Pfam" id="PF06580"/>
    </source>
</evidence>
<feature type="transmembrane region" description="Helical" evidence="1">
    <location>
        <begin position="42"/>
        <end position="68"/>
    </location>
</feature>
<keyword evidence="1" id="KW-0472">Membrane</keyword>
<gene>
    <name evidence="3" type="ORF">IQ13_2702</name>
</gene>
<keyword evidence="1" id="KW-1133">Transmembrane helix</keyword>
<dbReference type="InterPro" id="IPR010559">
    <property type="entry name" value="Sig_transdc_His_kin_internal"/>
</dbReference>
<dbReference type="GO" id="GO:0000155">
    <property type="term" value="F:phosphorelay sensor kinase activity"/>
    <property type="evidence" value="ECO:0007669"/>
    <property type="project" value="InterPro"/>
</dbReference>
<keyword evidence="3" id="KW-0808">Transferase</keyword>
<evidence type="ECO:0000256" key="1">
    <source>
        <dbReference type="SAM" id="Phobius"/>
    </source>
</evidence>
<dbReference type="Proteomes" id="UP000316167">
    <property type="component" value="Unassembled WGS sequence"/>
</dbReference>
<proteinExistence type="predicted"/>
<dbReference type="GO" id="GO:0016020">
    <property type="term" value="C:membrane"/>
    <property type="evidence" value="ECO:0007669"/>
    <property type="project" value="InterPro"/>
</dbReference>
<accession>A0A562SKR8</accession>
<feature type="transmembrane region" description="Helical" evidence="1">
    <location>
        <begin position="119"/>
        <end position="136"/>
    </location>
</feature>
<dbReference type="OrthoDB" id="9809908at2"/>